<dbReference type="InterPro" id="IPR036390">
    <property type="entry name" value="WH_DNA-bd_sf"/>
</dbReference>
<dbReference type="InterPro" id="IPR041027">
    <property type="entry name" value="FtsK_alpha"/>
</dbReference>
<dbReference type="CDD" id="cd01127">
    <property type="entry name" value="TrwB_TraG_TraD_VirD4"/>
    <property type="match status" value="1"/>
</dbReference>
<keyword evidence="4" id="KW-0238">DNA-binding</keyword>
<evidence type="ECO:0000256" key="1">
    <source>
        <dbReference type="ARBA" id="ARBA00006474"/>
    </source>
</evidence>
<feature type="compositionally biased region" description="Acidic residues" evidence="7">
    <location>
        <begin position="238"/>
        <end position="251"/>
    </location>
</feature>
<evidence type="ECO:0000256" key="2">
    <source>
        <dbReference type="ARBA" id="ARBA00022741"/>
    </source>
</evidence>
<dbReference type="OrthoDB" id="9807790at2"/>
<gene>
    <name evidence="10" type="ORF">GCM10011354_19810</name>
</gene>
<reference evidence="10" key="2">
    <citation type="submission" date="2020-09" db="EMBL/GenBank/DDBJ databases">
        <authorList>
            <person name="Sun Q."/>
            <person name="Zhou Y."/>
        </authorList>
    </citation>
    <scope>NUCLEOTIDE SEQUENCE</scope>
    <source>
        <strain evidence="10">CGMCC 1.14988</strain>
    </source>
</reference>
<reference evidence="10" key="1">
    <citation type="journal article" date="2014" name="Int. J. Syst. Evol. Microbiol.">
        <title>Complete genome sequence of Corynebacterium casei LMG S-19264T (=DSM 44701T), isolated from a smear-ripened cheese.</title>
        <authorList>
            <consortium name="US DOE Joint Genome Institute (JGI-PGF)"/>
            <person name="Walter F."/>
            <person name="Albersmeier A."/>
            <person name="Kalinowski J."/>
            <person name="Ruckert C."/>
        </authorList>
    </citation>
    <scope>NUCLEOTIDE SEQUENCE</scope>
    <source>
        <strain evidence="10">CGMCC 1.14988</strain>
    </source>
</reference>
<dbReference type="Proteomes" id="UP000650511">
    <property type="component" value="Unassembled WGS sequence"/>
</dbReference>
<protein>
    <recommendedName>
        <fullName evidence="9">FtsK domain-containing protein</fullName>
    </recommendedName>
</protein>
<sequence length="878" mass="92409">MASTTKNPPKKSRGKPAARRPSRGSSSRSGSSRGGSSRSAGGGSGRGSSSKGGSTRRQGPASKAGSALGGHLAAQKQDAVGILLILLGVLTGMGTYADVAGPVGNFLEAVSLGLLGLLGYAVPVLLAWFGMLVLLGRPSPEIGRIGVGSLVLGVGVLGGLHLIAGGPEPSEGIRGLWLAGGLLGWAVGRPLTAALSVWGAAAVVVALIALGLLVVTKTPFSAVVEAIKGLFVREPADADDVGENEDEDDDATQQIASRPARRRRSDADAVDDATPAAKRRSGSRRRTTEPGDADPQADEPTEAIPATPVRATLANKAFEQPELDEDRGGARHADTDDGDGSTAADRLAGRAPDPPVERARVPVDPATLKASPVSPVQSWDDYQLPSMDLLAAGKKLGKESTRTIEAQTAALQETFDQFGIDATVARWSRGPTVTRFEIELGPGVQVKKVANMGDDIAYALAAPDVRIVAPIPGKSAIGVEVPNRQRDLITLGDILRSDEAQRDPHPLTVAMGVDIAGNPALVNLATMPHLLVSGATGSGKSVTLNGMITSIIMRARPDQVRMILIDPKRVELNGYEGTPHLLSPVVTDPRRAADAVQWCVKEMEQRYELLALLGFRNIDGYNDAVRAGEVPLREGPLGEDGVPTQIEPEELPYILLVIDELADLMLVAPRDVEDAICRIAQMARAVGIHMVIATQRPSVDVITGLIKANIPSRLALAVASQTDSRTILDMGGAEKLVGKGDMLFLPASQGKPSRLQGCWVTEREVLAAVTFCKQQREAEFEETVVKTGDDAERVDSARSGDDDSDEALLRRAAEQVVVSGLGSTSMLQRKLRIGFARAGRLMDELEELGVVGPSEGSKARDVLWTPEQLDEARAAGHM</sequence>
<evidence type="ECO:0000259" key="9">
    <source>
        <dbReference type="PROSITE" id="PS50901"/>
    </source>
</evidence>
<feature type="domain" description="FtsK" evidence="9">
    <location>
        <begin position="517"/>
        <end position="725"/>
    </location>
</feature>
<evidence type="ECO:0000256" key="5">
    <source>
        <dbReference type="ARBA" id="ARBA00024986"/>
    </source>
</evidence>
<evidence type="ECO:0000256" key="3">
    <source>
        <dbReference type="ARBA" id="ARBA00022840"/>
    </source>
</evidence>
<feature type="compositionally biased region" description="Acidic residues" evidence="7">
    <location>
        <begin position="291"/>
        <end position="301"/>
    </location>
</feature>
<dbReference type="SUPFAM" id="SSF46785">
    <property type="entry name" value="Winged helix' DNA-binding domain"/>
    <property type="match status" value="1"/>
</dbReference>
<dbReference type="PANTHER" id="PTHR22683">
    <property type="entry name" value="SPORULATION PROTEIN RELATED"/>
    <property type="match status" value="1"/>
</dbReference>
<feature type="compositionally biased region" description="Low complexity" evidence="7">
    <location>
        <begin position="23"/>
        <end position="39"/>
    </location>
</feature>
<evidence type="ECO:0000313" key="10">
    <source>
        <dbReference type="EMBL" id="GGI06582.1"/>
    </source>
</evidence>
<dbReference type="AlphaFoldDB" id="A0A8J3ES58"/>
<proteinExistence type="inferred from homology"/>
<feature type="compositionally biased region" description="Basic residues" evidence="7">
    <location>
        <begin position="8"/>
        <end position="22"/>
    </location>
</feature>
<dbReference type="SUPFAM" id="SSF52540">
    <property type="entry name" value="P-loop containing nucleoside triphosphate hydrolases"/>
    <property type="match status" value="1"/>
</dbReference>
<accession>A0A8J3ES58</accession>
<feature type="transmembrane region" description="Helical" evidence="8">
    <location>
        <begin position="195"/>
        <end position="215"/>
    </location>
</feature>
<organism evidence="10 11">
    <name type="scientific">Egicoccus halophilus</name>
    <dbReference type="NCBI Taxonomy" id="1670830"/>
    <lineage>
        <taxon>Bacteria</taxon>
        <taxon>Bacillati</taxon>
        <taxon>Actinomycetota</taxon>
        <taxon>Nitriliruptoria</taxon>
        <taxon>Egicoccales</taxon>
        <taxon>Egicoccaceae</taxon>
        <taxon>Egicoccus</taxon>
    </lineage>
</organism>
<dbReference type="SMART" id="SM00843">
    <property type="entry name" value="Ftsk_gamma"/>
    <property type="match status" value="1"/>
</dbReference>
<dbReference type="GO" id="GO:0003677">
    <property type="term" value="F:DNA binding"/>
    <property type="evidence" value="ECO:0007669"/>
    <property type="project" value="UniProtKB-KW"/>
</dbReference>
<keyword evidence="8" id="KW-0472">Membrane</keyword>
<dbReference type="InterPro" id="IPR018541">
    <property type="entry name" value="Ftsk_gamma"/>
</dbReference>
<feature type="region of interest" description="Disordered" evidence="7">
    <location>
        <begin position="1"/>
        <end position="67"/>
    </location>
</feature>
<dbReference type="InterPro" id="IPR027417">
    <property type="entry name" value="P-loop_NTPase"/>
</dbReference>
<dbReference type="PROSITE" id="PS50901">
    <property type="entry name" value="FTSK"/>
    <property type="match status" value="1"/>
</dbReference>
<comment type="caution">
    <text evidence="10">The sequence shown here is derived from an EMBL/GenBank/DDBJ whole genome shotgun (WGS) entry which is preliminary data.</text>
</comment>
<dbReference type="Pfam" id="PF17854">
    <property type="entry name" value="FtsK_alpha"/>
    <property type="match status" value="1"/>
</dbReference>
<comment type="similarity">
    <text evidence="1">Belongs to the FtsK/SpoIIIE/SftA family.</text>
</comment>
<feature type="compositionally biased region" description="Low complexity" evidence="7">
    <location>
        <begin position="47"/>
        <end position="59"/>
    </location>
</feature>
<keyword evidence="2 6" id="KW-0547">Nucleotide-binding</keyword>
<dbReference type="InterPro" id="IPR050206">
    <property type="entry name" value="FtsK/SpoIIIE/SftA"/>
</dbReference>
<feature type="transmembrane region" description="Helical" evidence="8">
    <location>
        <begin position="109"/>
        <end position="135"/>
    </location>
</feature>
<evidence type="ECO:0000256" key="6">
    <source>
        <dbReference type="PROSITE-ProRule" id="PRU00289"/>
    </source>
</evidence>
<feature type="transmembrane region" description="Helical" evidence="8">
    <location>
        <begin position="172"/>
        <end position="188"/>
    </location>
</feature>
<dbReference type="InterPro" id="IPR002543">
    <property type="entry name" value="FtsK_dom"/>
</dbReference>
<dbReference type="Gene3D" id="3.40.50.300">
    <property type="entry name" value="P-loop containing nucleotide triphosphate hydrolases"/>
    <property type="match status" value="1"/>
</dbReference>
<dbReference type="GO" id="GO:0005524">
    <property type="term" value="F:ATP binding"/>
    <property type="evidence" value="ECO:0007669"/>
    <property type="project" value="UniProtKB-UniRule"/>
</dbReference>
<feature type="transmembrane region" description="Helical" evidence="8">
    <location>
        <begin position="147"/>
        <end position="166"/>
    </location>
</feature>
<feature type="region of interest" description="Disordered" evidence="7">
    <location>
        <begin position="238"/>
        <end position="373"/>
    </location>
</feature>
<keyword evidence="8" id="KW-1133">Transmembrane helix</keyword>
<keyword evidence="8" id="KW-0812">Transmembrane</keyword>
<feature type="transmembrane region" description="Helical" evidence="8">
    <location>
        <begin position="79"/>
        <end position="97"/>
    </location>
</feature>
<evidence type="ECO:0000256" key="8">
    <source>
        <dbReference type="SAM" id="Phobius"/>
    </source>
</evidence>
<dbReference type="InterPro" id="IPR036388">
    <property type="entry name" value="WH-like_DNA-bd_sf"/>
</dbReference>
<feature type="compositionally biased region" description="Basic and acidic residues" evidence="7">
    <location>
        <begin position="326"/>
        <end position="335"/>
    </location>
</feature>
<dbReference type="Gene3D" id="3.30.980.40">
    <property type="match status" value="1"/>
</dbReference>
<dbReference type="Pfam" id="PF09397">
    <property type="entry name" value="FtsK_gamma"/>
    <property type="match status" value="1"/>
</dbReference>
<feature type="binding site" evidence="6">
    <location>
        <begin position="534"/>
        <end position="541"/>
    </location>
    <ligand>
        <name>ATP</name>
        <dbReference type="ChEBI" id="CHEBI:30616"/>
    </ligand>
</feature>
<comment type="function">
    <text evidence="5">Essential cell division protein that coordinates cell division and chromosome segregation. The N-terminus is involved in assembly of the cell-division machinery. The C-terminus functions as a DNA motor that moves dsDNA in an ATP-dependent manner towards the dif recombination site, which is located within the replication terminus region. Required for activation of the Xer recombinase, allowing activation of chromosome unlinking by recombination.</text>
</comment>
<dbReference type="Gene3D" id="1.10.10.10">
    <property type="entry name" value="Winged helix-like DNA-binding domain superfamily/Winged helix DNA-binding domain"/>
    <property type="match status" value="1"/>
</dbReference>
<dbReference type="RefSeq" id="WP_130650478.1">
    <property type="nucleotide sequence ID" value="NZ_BMHA01000006.1"/>
</dbReference>
<evidence type="ECO:0000313" key="11">
    <source>
        <dbReference type="Proteomes" id="UP000650511"/>
    </source>
</evidence>
<evidence type="ECO:0000256" key="7">
    <source>
        <dbReference type="SAM" id="MobiDB-lite"/>
    </source>
</evidence>
<dbReference type="EMBL" id="BMHA01000006">
    <property type="protein sequence ID" value="GGI06582.1"/>
    <property type="molecule type" value="Genomic_DNA"/>
</dbReference>
<dbReference type="Pfam" id="PF01580">
    <property type="entry name" value="FtsK_SpoIIIE"/>
    <property type="match status" value="1"/>
</dbReference>
<keyword evidence="3 6" id="KW-0067">ATP-binding</keyword>
<evidence type="ECO:0000256" key="4">
    <source>
        <dbReference type="ARBA" id="ARBA00023125"/>
    </source>
</evidence>
<dbReference type="PANTHER" id="PTHR22683:SF41">
    <property type="entry name" value="DNA TRANSLOCASE FTSK"/>
    <property type="match status" value="1"/>
</dbReference>
<keyword evidence="11" id="KW-1185">Reference proteome</keyword>
<name>A0A8J3ES58_9ACTN</name>